<evidence type="ECO:0000313" key="14">
    <source>
        <dbReference type="Proteomes" id="UP001189624"/>
    </source>
</evidence>
<feature type="domain" description="Protein kinase" evidence="12">
    <location>
        <begin position="22"/>
        <end position="352"/>
    </location>
</feature>
<dbReference type="InterPro" id="IPR050108">
    <property type="entry name" value="CDK"/>
</dbReference>
<dbReference type="Proteomes" id="UP001189624">
    <property type="component" value="Chromosome 3"/>
</dbReference>
<keyword evidence="5 10" id="KW-0547">Nucleotide-binding</keyword>
<feature type="binding site" evidence="10">
    <location>
        <position position="51"/>
    </location>
    <ligand>
        <name>ATP</name>
        <dbReference type="ChEBI" id="CHEBI:30616"/>
    </ligand>
</feature>
<dbReference type="GO" id="GO:0005634">
    <property type="term" value="C:nucleus"/>
    <property type="evidence" value="ECO:0007669"/>
    <property type="project" value="TreeGrafter"/>
</dbReference>
<dbReference type="PROSITE" id="PS00107">
    <property type="entry name" value="PROTEIN_KINASE_ATP"/>
    <property type="match status" value="1"/>
</dbReference>
<dbReference type="SMART" id="SM00220">
    <property type="entry name" value="S_TKc"/>
    <property type="match status" value="1"/>
</dbReference>
<evidence type="ECO:0000313" key="13">
    <source>
        <dbReference type="EMBL" id="CAJ1936987.1"/>
    </source>
</evidence>
<evidence type="ECO:0000256" key="8">
    <source>
        <dbReference type="ARBA" id="ARBA00047811"/>
    </source>
</evidence>
<dbReference type="EC" id="2.7.11.22" evidence="2"/>
<evidence type="ECO:0000256" key="3">
    <source>
        <dbReference type="ARBA" id="ARBA00022527"/>
    </source>
</evidence>
<dbReference type="Gramene" id="rna-AYBTSS11_LOCUS7767">
    <property type="protein sequence ID" value="CAJ1936987.1"/>
    <property type="gene ID" value="gene-AYBTSS11_LOCUS7767"/>
</dbReference>
<dbReference type="InterPro" id="IPR011009">
    <property type="entry name" value="Kinase-like_dom_sf"/>
</dbReference>
<comment type="catalytic activity">
    <reaction evidence="9">
        <text>L-seryl-[protein] + ATP = O-phospho-L-seryl-[protein] + ADP + H(+)</text>
        <dbReference type="Rhea" id="RHEA:17989"/>
        <dbReference type="Rhea" id="RHEA-COMP:9863"/>
        <dbReference type="Rhea" id="RHEA-COMP:11604"/>
        <dbReference type="ChEBI" id="CHEBI:15378"/>
        <dbReference type="ChEBI" id="CHEBI:29999"/>
        <dbReference type="ChEBI" id="CHEBI:30616"/>
        <dbReference type="ChEBI" id="CHEBI:83421"/>
        <dbReference type="ChEBI" id="CHEBI:456216"/>
        <dbReference type="EC" id="2.7.11.22"/>
    </reaction>
</comment>
<evidence type="ECO:0000256" key="2">
    <source>
        <dbReference type="ARBA" id="ARBA00012425"/>
    </source>
</evidence>
<dbReference type="PANTHER" id="PTHR24056">
    <property type="entry name" value="CELL DIVISION PROTEIN KINASE"/>
    <property type="match status" value="1"/>
</dbReference>
<evidence type="ECO:0000256" key="6">
    <source>
        <dbReference type="ARBA" id="ARBA00022777"/>
    </source>
</evidence>
<keyword evidence="6" id="KW-0418">Kinase</keyword>
<evidence type="ECO:0000256" key="7">
    <source>
        <dbReference type="ARBA" id="ARBA00022840"/>
    </source>
</evidence>
<evidence type="ECO:0000256" key="11">
    <source>
        <dbReference type="RuleBase" id="RU000304"/>
    </source>
</evidence>
<organism evidence="13 14">
    <name type="scientific">Sphenostylis stenocarpa</name>
    <dbReference type="NCBI Taxonomy" id="92480"/>
    <lineage>
        <taxon>Eukaryota</taxon>
        <taxon>Viridiplantae</taxon>
        <taxon>Streptophyta</taxon>
        <taxon>Embryophyta</taxon>
        <taxon>Tracheophyta</taxon>
        <taxon>Spermatophyta</taxon>
        <taxon>Magnoliopsida</taxon>
        <taxon>eudicotyledons</taxon>
        <taxon>Gunneridae</taxon>
        <taxon>Pentapetalae</taxon>
        <taxon>rosids</taxon>
        <taxon>fabids</taxon>
        <taxon>Fabales</taxon>
        <taxon>Fabaceae</taxon>
        <taxon>Papilionoideae</taxon>
        <taxon>50 kb inversion clade</taxon>
        <taxon>NPAAA clade</taxon>
        <taxon>indigoferoid/millettioid clade</taxon>
        <taxon>Phaseoleae</taxon>
        <taxon>Sphenostylis</taxon>
    </lineage>
</organism>
<sequence>MEMDPPPKSWSIHTRSEIIAKYEVMERVGSGAYADVYRGRRLSDGLTVALKEIHDYQSAFREIDALQLLQGSPNVVVLHEYFWRDDEDAVLVLEFLRTDLATVIADAAKANQPLPAGQLKRWMIQILSGVDACHRNMVLHRDLKPSNLLISENGLLKIADFGQARILTEPGFDASDNHEEYSTVLDDIDNEDTRTNSHDGNATCTTSDIYREEEEEDAELGCFTSCVGTRWFRAPELLYGSRDYGLEVDLWSLGCIFAELLTLQPLFAGAADIDQLSKIIGVLGNLDESAWVGCSKLPDYGIISFSKVENPAGIEACLPNRSTDEVAMVKRLVCYDPAKRATAMELLHDKYFKEEPLPVPLSELQVPLNRKVQDENSPGEWGNFHEMDSDSDFDEFGPLNITRTGTGFSIQFP</sequence>
<dbReference type="Pfam" id="PF00069">
    <property type="entry name" value="Pkinase"/>
    <property type="match status" value="2"/>
</dbReference>
<comment type="catalytic activity">
    <reaction evidence="8">
        <text>L-threonyl-[protein] + ATP = O-phospho-L-threonyl-[protein] + ADP + H(+)</text>
        <dbReference type="Rhea" id="RHEA:46608"/>
        <dbReference type="Rhea" id="RHEA-COMP:11060"/>
        <dbReference type="Rhea" id="RHEA-COMP:11605"/>
        <dbReference type="ChEBI" id="CHEBI:15378"/>
        <dbReference type="ChEBI" id="CHEBI:30013"/>
        <dbReference type="ChEBI" id="CHEBI:30616"/>
        <dbReference type="ChEBI" id="CHEBI:61977"/>
        <dbReference type="ChEBI" id="CHEBI:456216"/>
        <dbReference type="EC" id="2.7.11.22"/>
    </reaction>
</comment>
<evidence type="ECO:0000256" key="10">
    <source>
        <dbReference type="PROSITE-ProRule" id="PRU10141"/>
    </source>
</evidence>
<dbReference type="EMBL" id="OY731400">
    <property type="protein sequence ID" value="CAJ1936987.1"/>
    <property type="molecule type" value="Genomic_DNA"/>
</dbReference>
<gene>
    <name evidence="13" type="ORF">AYBTSS11_LOCUS7767</name>
</gene>
<keyword evidence="7 10" id="KW-0067">ATP-binding</keyword>
<evidence type="ECO:0000256" key="1">
    <source>
        <dbReference type="ARBA" id="ARBA00006485"/>
    </source>
</evidence>
<proteinExistence type="inferred from homology"/>
<reference evidence="13" key="1">
    <citation type="submission" date="2023-10" db="EMBL/GenBank/DDBJ databases">
        <authorList>
            <person name="Domelevo Entfellner J.-B."/>
        </authorList>
    </citation>
    <scope>NUCLEOTIDE SEQUENCE</scope>
</reference>
<keyword evidence="3 11" id="KW-0723">Serine/threonine-protein kinase</keyword>
<protein>
    <recommendedName>
        <fullName evidence="2">cyclin-dependent kinase</fullName>
        <ecNumber evidence="2">2.7.11.22</ecNumber>
    </recommendedName>
</protein>
<dbReference type="PROSITE" id="PS50011">
    <property type="entry name" value="PROTEIN_KINASE_DOM"/>
    <property type="match status" value="1"/>
</dbReference>
<dbReference type="GO" id="GO:0005524">
    <property type="term" value="F:ATP binding"/>
    <property type="evidence" value="ECO:0007669"/>
    <property type="project" value="UniProtKB-UniRule"/>
</dbReference>
<dbReference type="PROSITE" id="PS00108">
    <property type="entry name" value="PROTEIN_KINASE_ST"/>
    <property type="match status" value="1"/>
</dbReference>
<evidence type="ECO:0000256" key="4">
    <source>
        <dbReference type="ARBA" id="ARBA00022679"/>
    </source>
</evidence>
<evidence type="ECO:0000256" key="9">
    <source>
        <dbReference type="ARBA" id="ARBA00048367"/>
    </source>
</evidence>
<accession>A0AA86S0C9</accession>
<dbReference type="Gene3D" id="3.30.200.20">
    <property type="entry name" value="Phosphorylase Kinase, domain 1"/>
    <property type="match status" value="1"/>
</dbReference>
<dbReference type="FunFam" id="3.30.200.20:FF:000664">
    <property type="entry name" value="Cyclin-dependent kinase F-1"/>
    <property type="match status" value="1"/>
</dbReference>
<keyword evidence="4" id="KW-0808">Transferase</keyword>
<dbReference type="Gene3D" id="1.10.510.10">
    <property type="entry name" value="Transferase(Phosphotransferase) domain 1"/>
    <property type="match status" value="1"/>
</dbReference>
<dbReference type="SUPFAM" id="SSF56112">
    <property type="entry name" value="Protein kinase-like (PK-like)"/>
    <property type="match status" value="1"/>
</dbReference>
<keyword evidence="14" id="KW-1185">Reference proteome</keyword>
<dbReference type="InterPro" id="IPR000719">
    <property type="entry name" value="Prot_kinase_dom"/>
</dbReference>
<dbReference type="GO" id="GO:0004693">
    <property type="term" value="F:cyclin-dependent protein serine/threonine kinase activity"/>
    <property type="evidence" value="ECO:0007669"/>
    <property type="project" value="UniProtKB-EC"/>
</dbReference>
<evidence type="ECO:0000256" key="5">
    <source>
        <dbReference type="ARBA" id="ARBA00022741"/>
    </source>
</evidence>
<comment type="similarity">
    <text evidence="1">Belongs to the protein kinase superfamily. CMGC Ser/Thr protein kinase family. CDC2/CDKX subfamily.</text>
</comment>
<name>A0AA86S0C9_9FABA</name>
<dbReference type="AlphaFoldDB" id="A0AA86S0C9"/>
<dbReference type="PANTHER" id="PTHR24056:SF171">
    <property type="entry name" value="CYCLIN-DEPENDENT KINASE 20"/>
    <property type="match status" value="1"/>
</dbReference>
<evidence type="ECO:0000259" key="12">
    <source>
        <dbReference type="PROSITE" id="PS50011"/>
    </source>
</evidence>
<dbReference type="InterPro" id="IPR017441">
    <property type="entry name" value="Protein_kinase_ATP_BS"/>
</dbReference>
<dbReference type="InterPro" id="IPR008271">
    <property type="entry name" value="Ser/Thr_kinase_AS"/>
</dbReference>